<accession>A0A6S6SHR2</accession>
<reference evidence="2" key="1">
    <citation type="submission" date="2020-01" db="EMBL/GenBank/DDBJ databases">
        <authorList>
            <person name="Meier V. D."/>
            <person name="Meier V D."/>
        </authorList>
    </citation>
    <scope>NUCLEOTIDE SEQUENCE</scope>
    <source>
        <strain evidence="2">HLG_WM_MAG_05</strain>
    </source>
</reference>
<evidence type="ECO:0000313" key="2">
    <source>
        <dbReference type="EMBL" id="CAA6809638.1"/>
    </source>
</evidence>
<name>A0A6S6SHR2_9BACT</name>
<evidence type="ECO:0000256" key="1">
    <source>
        <dbReference type="SAM" id="Coils"/>
    </source>
</evidence>
<dbReference type="EMBL" id="CACVAU010000032">
    <property type="protein sequence ID" value="CAA6809638.1"/>
    <property type="molecule type" value="Genomic_DNA"/>
</dbReference>
<keyword evidence="1" id="KW-0175">Coiled coil</keyword>
<evidence type="ECO:0008006" key="3">
    <source>
        <dbReference type="Google" id="ProtNLM"/>
    </source>
</evidence>
<protein>
    <recommendedName>
        <fullName evidence="3">CRISPR-associated protein, Csh1 family</fullName>
    </recommendedName>
</protein>
<feature type="coiled-coil region" evidence="1">
    <location>
        <begin position="151"/>
        <end position="185"/>
    </location>
</feature>
<gene>
    <name evidence="2" type="ORF">HELGO_WM13809</name>
</gene>
<sequence>MIKEIVDFMNHEKNKGIENYFIQDEVSSAYLHYYINIKENMVCSDLLDIENLDSELKETLKYMTYYQKGMHNKYLDKNKGLGGSSPYILSVKVFYNIDNENEIIKTSLYNLKPTKNGSTSNRIRVQFESAKSYLEEDIEKEKLSSIQQYLEENLEKSLLAKHNIIQELKEKYDKQKKSKKEVSVEIRVYIDVGLDSVKSFYERFVQERAFLSTDKAGLHNGECSICNKYSDELSLPYVLSTLGDSLGMKATMPLKITNHICKTCTLQLHKFKVMTDNQQLTKPFPLFIDNKSLFGKQESILKDNEKKKSYREIIKSIYYRNPKDLKNFYLLNYYSKSDNGWKLQIKDLDYVENFQYMTTFQIQNFLKIKNGFILSDLYDRKLSVFQFEKIINELVFQKNLQRHYFSDYKDIKITYWKIDSSNSNSILKNYLLKYRQNFYDFIYKSHQSALGLIDFREMLLDIITDDIRHDNKNKDGYSIYENEIKEKLNLLFSLNQKKETKVDSGEFLELKKKMKHFLGYWQEVRDENDDVKNEFIKGMDVIKNDDKFFAFLVGQFARFLLNHSKAKKENQSHADFSGFLDWSSSSLLKGYVFEIFQKYAHEISYNSSNGKVENAMSIIRNYDEVNMDKIQEYLISGYFGDNYFYEKKETINQENENE</sequence>
<dbReference type="AlphaFoldDB" id="A0A6S6SHR2"/>
<organism evidence="2">
    <name type="scientific">uncultured Sulfurovum sp</name>
    <dbReference type="NCBI Taxonomy" id="269237"/>
    <lineage>
        <taxon>Bacteria</taxon>
        <taxon>Pseudomonadati</taxon>
        <taxon>Campylobacterota</taxon>
        <taxon>Epsilonproteobacteria</taxon>
        <taxon>Campylobacterales</taxon>
        <taxon>Sulfurovaceae</taxon>
        <taxon>Sulfurovum</taxon>
        <taxon>environmental samples</taxon>
    </lineage>
</organism>
<proteinExistence type="predicted"/>